<dbReference type="PROSITE" id="PS00194">
    <property type="entry name" value="THIOREDOXIN_1"/>
    <property type="match status" value="1"/>
</dbReference>
<dbReference type="InterPro" id="IPR017937">
    <property type="entry name" value="Thioredoxin_CS"/>
</dbReference>
<feature type="site" description="Contributes to redox potential value" evidence="9">
    <location>
        <position position="33"/>
    </location>
</feature>
<protein>
    <recommendedName>
        <fullName evidence="2 7">Thioredoxin</fullName>
    </recommendedName>
</protein>
<evidence type="ECO:0000313" key="12">
    <source>
        <dbReference type="EMBL" id="MBC8534777.1"/>
    </source>
</evidence>
<dbReference type="Pfam" id="PF00085">
    <property type="entry name" value="Thioredoxin"/>
    <property type="match status" value="1"/>
</dbReference>
<dbReference type="PANTHER" id="PTHR45663">
    <property type="entry name" value="GEO12009P1"/>
    <property type="match status" value="1"/>
</dbReference>
<dbReference type="NCBIfam" id="TIGR01068">
    <property type="entry name" value="thioredoxin"/>
    <property type="match status" value="1"/>
</dbReference>
<evidence type="ECO:0000256" key="10">
    <source>
        <dbReference type="PIRSR" id="PIRSR000077-4"/>
    </source>
</evidence>
<dbReference type="AlphaFoldDB" id="A0A926DBE9"/>
<dbReference type="InterPro" id="IPR013766">
    <property type="entry name" value="Thioredoxin_domain"/>
</dbReference>
<evidence type="ECO:0000313" key="13">
    <source>
        <dbReference type="Proteomes" id="UP000651482"/>
    </source>
</evidence>
<dbReference type="GO" id="GO:0005829">
    <property type="term" value="C:cytosol"/>
    <property type="evidence" value="ECO:0007669"/>
    <property type="project" value="TreeGrafter"/>
</dbReference>
<dbReference type="PIRSF" id="PIRSF000077">
    <property type="entry name" value="Thioredoxin"/>
    <property type="match status" value="1"/>
</dbReference>
<keyword evidence="6 10" id="KW-0676">Redox-active center</keyword>
<dbReference type="SUPFAM" id="SSF52833">
    <property type="entry name" value="Thioredoxin-like"/>
    <property type="match status" value="1"/>
</dbReference>
<evidence type="ECO:0000256" key="9">
    <source>
        <dbReference type="PIRSR" id="PIRSR000077-1"/>
    </source>
</evidence>
<dbReference type="EMBL" id="JACRSN010000023">
    <property type="protein sequence ID" value="MBC8534777.1"/>
    <property type="molecule type" value="Genomic_DNA"/>
</dbReference>
<feature type="domain" description="Thioredoxin" evidence="11">
    <location>
        <begin position="1"/>
        <end position="107"/>
    </location>
</feature>
<evidence type="ECO:0000256" key="2">
    <source>
        <dbReference type="ARBA" id="ARBA00020570"/>
    </source>
</evidence>
<dbReference type="InterPro" id="IPR036249">
    <property type="entry name" value="Thioredoxin-like_sf"/>
</dbReference>
<evidence type="ECO:0000256" key="7">
    <source>
        <dbReference type="NCBIfam" id="TIGR01068"/>
    </source>
</evidence>
<comment type="caution">
    <text evidence="12">The sequence shown here is derived from an EMBL/GenBank/DDBJ whole genome shotgun (WGS) entry which is preliminary data.</text>
</comment>
<dbReference type="CDD" id="cd02947">
    <property type="entry name" value="TRX_family"/>
    <property type="match status" value="1"/>
</dbReference>
<feature type="disulfide bond" description="Redox-active" evidence="10">
    <location>
        <begin position="31"/>
        <end position="34"/>
    </location>
</feature>
<feature type="active site" description="Nucleophile" evidence="9">
    <location>
        <position position="31"/>
    </location>
</feature>
<dbReference type="Proteomes" id="UP000651482">
    <property type="component" value="Unassembled WGS sequence"/>
</dbReference>
<name>A0A926DBE9_9FIRM</name>
<evidence type="ECO:0000256" key="5">
    <source>
        <dbReference type="ARBA" id="ARBA00023157"/>
    </source>
</evidence>
<keyword evidence="3" id="KW-0813">Transport</keyword>
<dbReference type="InterPro" id="IPR005746">
    <property type="entry name" value="Thioredoxin"/>
</dbReference>
<feature type="site" description="Deprotonates C-terminal active site Cys" evidence="9">
    <location>
        <position position="25"/>
    </location>
</feature>
<evidence type="ECO:0000259" key="11">
    <source>
        <dbReference type="PROSITE" id="PS51352"/>
    </source>
</evidence>
<dbReference type="GO" id="GO:0045454">
    <property type="term" value="P:cell redox homeostasis"/>
    <property type="evidence" value="ECO:0007669"/>
    <property type="project" value="TreeGrafter"/>
</dbReference>
<feature type="active site" description="Nucleophile" evidence="9">
    <location>
        <position position="34"/>
    </location>
</feature>
<dbReference type="PRINTS" id="PR00421">
    <property type="entry name" value="THIOREDOXIN"/>
</dbReference>
<keyword evidence="13" id="KW-1185">Reference proteome</keyword>
<sequence length="107" mass="11476">MEIVTLTADNFDEEAVHTTDLVLIDFWASWCGPCRMLSPVIEEIAQQAPAGVKVCKVNVDDEHELAAKFGVMSIPMLVVLKNGAVAASTVGVQPKAAILELLERAKG</sequence>
<dbReference type="GO" id="GO:0015035">
    <property type="term" value="F:protein-disulfide reductase activity"/>
    <property type="evidence" value="ECO:0007669"/>
    <property type="project" value="UniProtKB-UniRule"/>
</dbReference>
<keyword evidence="4" id="KW-0249">Electron transport</keyword>
<dbReference type="RefSeq" id="WP_249320363.1">
    <property type="nucleotide sequence ID" value="NZ_JACRSN010000023.1"/>
</dbReference>
<evidence type="ECO:0000256" key="4">
    <source>
        <dbReference type="ARBA" id="ARBA00022982"/>
    </source>
</evidence>
<evidence type="ECO:0000256" key="3">
    <source>
        <dbReference type="ARBA" id="ARBA00022448"/>
    </source>
</evidence>
<proteinExistence type="inferred from homology"/>
<gene>
    <name evidence="12" type="primary">trxA</name>
    <name evidence="12" type="ORF">IAG03_12445</name>
</gene>
<dbReference type="Gene3D" id="3.40.30.10">
    <property type="entry name" value="Glutaredoxin"/>
    <property type="match status" value="1"/>
</dbReference>
<comment type="similarity">
    <text evidence="1 8">Belongs to the thioredoxin family.</text>
</comment>
<feature type="site" description="Contributes to redox potential value" evidence="9">
    <location>
        <position position="32"/>
    </location>
</feature>
<dbReference type="FunFam" id="3.40.30.10:FF:000001">
    <property type="entry name" value="Thioredoxin"/>
    <property type="match status" value="1"/>
</dbReference>
<keyword evidence="5 10" id="KW-1015">Disulfide bond</keyword>
<dbReference type="PANTHER" id="PTHR45663:SF11">
    <property type="entry name" value="GEO12009P1"/>
    <property type="match status" value="1"/>
</dbReference>
<organism evidence="12 13">
    <name type="scientific">Yeguia hominis</name>
    <dbReference type="NCBI Taxonomy" id="2763662"/>
    <lineage>
        <taxon>Bacteria</taxon>
        <taxon>Bacillati</taxon>
        <taxon>Bacillota</taxon>
        <taxon>Clostridia</taxon>
        <taxon>Eubacteriales</taxon>
        <taxon>Yeguiaceae</taxon>
        <taxon>Yeguia</taxon>
    </lineage>
</organism>
<evidence type="ECO:0000256" key="8">
    <source>
        <dbReference type="PIRNR" id="PIRNR000077"/>
    </source>
</evidence>
<evidence type="ECO:0000256" key="1">
    <source>
        <dbReference type="ARBA" id="ARBA00008987"/>
    </source>
</evidence>
<evidence type="ECO:0000256" key="6">
    <source>
        <dbReference type="ARBA" id="ARBA00023284"/>
    </source>
</evidence>
<reference evidence="12" key="1">
    <citation type="submission" date="2020-08" db="EMBL/GenBank/DDBJ databases">
        <title>Genome public.</title>
        <authorList>
            <person name="Liu C."/>
            <person name="Sun Q."/>
        </authorList>
    </citation>
    <scope>NUCLEOTIDE SEQUENCE</scope>
    <source>
        <strain evidence="12">NSJ-40</strain>
    </source>
</reference>
<accession>A0A926DBE9</accession>
<dbReference type="PROSITE" id="PS51352">
    <property type="entry name" value="THIOREDOXIN_2"/>
    <property type="match status" value="1"/>
</dbReference>